<dbReference type="EMBL" id="BT062822">
    <property type="protein sequence ID" value="ACN27519.1"/>
    <property type="molecule type" value="mRNA"/>
</dbReference>
<organism evidence="1">
    <name type="scientific">Zea mays</name>
    <name type="common">Maize</name>
    <dbReference type="NCBI Taxonomy" id="4577"/>
    <lineage>
        <taxon>Eukaryota</taxon>
        <taxon>Viridiplantae</taxon>
        <taxon>Streptophyta</taxon>
        <taxon>Embryophyta</taxon>
        <taxon>Tracheophyta</taxon>
        <taxon>Spermatophyta</taxon>
        <taxon>Magnoliopsida</taxon>
        <taxon>Liliopsida</taxon>
        <taxon>Poales</taxon>
        <taxon>Poaceae</taxon>
        <taxon>PACMAD clade</taxon>
        <taxon>Panicoideae</taxon>
        <taxon>Andropogonodae</taxon>
        <taxon>Andropogoneae</taxon>
        <taxon>Tripsacinae</taxon>
        <taxon>Zea</taxon>
    </lineage>
</organism>
<protein>
    <submittedName>
        <fullName evidence="1">Uncharacterized protein</fullName>
    </submittedName>
</protein>
<sequence>MSLAASPSPLRWRFLLSHYKEGNSTSSRSLPAIPLPLSTSSLEVSKAIVQSGRTTWRILRRTSFPSAEVSTTFIIVTAVLHFPPVIRSHSSTEGCASIHSVTSPTRSGSLDLKLLSLRHCATPPRRSNAAAATKAEGGLVRATAALAIPPGVSCHSGRRVVRGTRGCAVRRAAGHVRGVPRGAGRVVRPRRARDFLRVGRSQAPRQVSCAVHTPGRHPVPRSPSRRTTLRLLLARRR</sequence>
<dbReference type="HOGENOM" id="CLU_1172185_0_0_1"/>
<evidence type="ECO:0000313" key="1">
    <source>
        <dbReference type="EMBL" id="ACN27519.1"/>
    </source>
</evidence>
<proteinExistence type="evidence at transcript level"/>
<dbReference type="AlphaFoldDB" id="C0P3F3"/>
<accession>C0P3F3</accession>
<reference evidence="1" key="1">
    <citation type="journal article" date="2009" name="PLoS Genet.">
        <title>Sequencing, mapping, and analysis of 27,455 maize full-length cDNAs.</title>
        <authorList>
            <person name="Soderlund C."/>
            <person name="Descour A."/>
            <person name="Kudrna D."/>
            <person name="Bomhoff M."/>
            <person name="Boyd L."/>
            <person name="Currie J."/>
            <person name="Angelova A."/>
            <person name="Collura K."/>
            <person name="Wissotski M."/>
            <person name="Ashley E."/>
            <person name="Morrow D."/>
            <person name="Fernandes J."/>
            <person name="Walbot V."/>
            <person name="Yu Y."/>
        </authorList>
    </citation>
    <scope>NUCLEOTIDE SEQUENCE</scope>
    <source>
        <strain evidence="1">B73</strain>
    </source>
</reference>
<name>C0P3F3_MAIZE</name>